<proteinExistence type="predicted"/>
<feature type="transmembrane region" description="Helical" evidence="1">
    <location>
        <begin position="456"/>
        <end position="474"/>
    </location>
</feature>
<organism evidence="2 3">
    <name type="scientific">Pseudalkalibacillus berkeleyi</name>
    <dbReference type="NCBI Taxonomy" id="1069813"/>
    <lineage>
        <taxon>Bacteria</taxon>
        <taxon>Bacillati</taxon>
        <taxon>Bacillota</taxon>
        <taxon>Bacilli</taxon>
        <taxon>Bacillales</taxon>
        <taxon>Fictibacillaceae</taxon>
        <taxon>Pseudalkalibacillus</taxon>
    </lineage>
</organism>
<gene>
    <name evidence="2" type="ORF">L2716_13615</name>
</gene>
<keyword evidence="1" id="KW-0472">Membrane</keyword>
<dbReference type="EMBL" id="JAKIJS010000001">
    <property type="protein sequence ID" value="MCF6138769.1"/>
    <property type="molecule type" value="Genomic_DNA"/>
</dbReference>
<feature type="transmembrane region" description="Helical" evidence="1">
    <location>
        <begin position="387"/>
        <end position="408"/>
    </location>
</feature>
<feature type="transmembrane region" description="Helical" evidence="1">
    <location>
        <begin position="364"/>
        <end position="381"/>
    </location>
</feature>
<evidence type="ECO:0000256" key="1">
    <source>
        <dbReference type="SAM" id="Phobius"/>
    </source>
</evidence>
<keyword evidence="1" id="KW-0812">Transmembrane</keyword>
<feature type="transmembrane region" description="Helical" evidence="1">
    <location>
        <begin position="546"/>
        <end position="565"/>
    </location>
</feature>
<keyword evidence="1" id="KW-1133">Transmembrane helix</keyword>
<evidence type="ECO:0000313" key="2">
    <source>
        <dbReference type="EMBL" id="MCF6138769.1"/>
    </source>
</evidence>
<comment type="caution">
    <text evidence="2">The sequence shown here is derived from an EMBL/GenBank/DDBJ whole genome shotgun (WGS) entry which is preliminary data.</text>
</comment>
<keyword evidence="3" id="KW-1185">Reference proteome</keyword>
<feature type="transmembrane region" description="Helical" evidence="1">
    <location>
        <begin position="420"/>
        <end position="441"/>
    </location>
</feature>
<name>A0ABS9H191_9BACL</name>
<dbReference type="Proteomes" id="UP001649381">
    <property type="component" value="Unassembled WGS sequence"/>
</dbReference>
<dbReference type="Pfam" id="PF18949">
    <property type="entry name" value="DUF5693"/>
    <property type="match status" value="1"/>
</dbReference>
<dbReference type="RefSeq" id="WP_236336711.1">
    <property type="nucleotide sequence ID" value="NZ_JAKIJS010000001.1"/>
</dbReference>
<accession>A0ABS9H191</accession>
<evidence type="ECO:0000313" key="3">
    <source>
        <dbReference type="Proteomes" id="UP001649381"/>
    </source>
</evidence>
<feature type="transmembrane region" description="Helical" evidence="1">
    <location>
        <begin position="338"/>
        <end position="357"/>
    </location>
</feature>
<reference evidence="2 3" key="1">
    <citation type="submission" date="2022-01" db="EMBL/GenBank/DDBJ databases">
        <title>Alkalihalobacillus sp. EGI L200015, a novel bacterium isolated from a salt lake sediment.</title>
        <authorList>
            <person name="Gao L."/>
            <person name="Fang B.-Z."/>
            <person name="Li W.-J."/>
        </authorList>
    </citation>
    <scope>NUCLEOTIDE SEQUENCE [LARGE SCALE GENOMIC DNA]</scope>
    <source>
        <strain evidence="2 3">KCTC 12718</strain>
    </source>
</reference>
<feature type="transmembrane region" description="Helical" evidence="1">
    <location>
        <begin position="601"/>
        <end position="621"/>
    </location>
</feature>
<protein>
    <submittedName>
        <fullName evidence="2">DUF5693 family protein</fullName>
    </submittedName>
</protein>
<sequence length="632" mass="72544">MKKWLWIILIASMILTTPLIIERSQAEWNNDNYEITVPYHEMDQLIRGGAKQERLFKGLRKAGVTSVSLMPETIDSLDKSGKILVLEQEEIIPLVMSDSENKGLNAVKDKDGLYISDIDSSIKLKENLLKVFEDRVEEVTIGGRTFFFIEGSPEIIEDLFLSYSQKQIDLIKKYDYSIVLRIPVDEIVETNKHIWDQAFDTTTASNKVLFYGSEALGYKDEDYKKWADQLKEQNISLLTIEQYSQKGLETLANLNDLNVIRLRSFDLEKKPYEEITEEAIRAVKERNIRVLYIHLLTFGNAEKLAEENMEFFNHLNDSMPDRFKNEEATTFPKLDHSIWEMAIVLLGATIFIMLSVGQFLKKRWMVLAGAGTVLLAVIYFISEIELIIKLVALGVASLTPIFAALSYNKVDSWRAVLFQYLKAGLISFIGIWFVVSLLYGTEYFLHVGEGFRGVKVLYLMPIVVTVVYVIGAVYKRTKRNIQLGDVVSLLDRPIKYWHLLILVVVGAVLLYYVSRTGNAGSVSTLELTVRQKLEELLFVRPRTKEVLIGFPFYILGLYLFMRNYLKLGLLCMIPSIIGWLSLVNTFTHLHIPLYISLLRSIYSLSFGIVIGLLFIGVFNLGNRYFSKWKARW</sequence>
<feature type="transmembrane region" description="Helical" evidence="1">
    <location>
        <begin position="494"/>
        <end position="513"/>
    </location>
</feature>
<dbReference type="InterPro" id="IPR043748">
    <property type="entry name" value="DUF5693"/>
</dbReference>
<feature type="transmembrane region" description="Helical" evidence="1">
    <location>
        <begin position="577"/>
        <end position="595"/>
    </location>
</feature>